<accession>A0ABW1PI07</accession>
<comment type="caution">
    <text evidence="2">The sequence shown here is derived from an EMBL/GenBank/DDBJ whole genome shotgun (WGS) entry which is preliminary data.</text>
</comment>
<feature type="region of interest" description="Disordered" evidence="1">
    <location>
        <begin position="62"/>
        <end position="103"/>
    </location>
</feature>
<sequence>MTQAYVVRFVGGPLDGRVDSRTGPPASPKQTVTHVHLHGGPKIVHHYDLEYAVEYGCEYRLRVDEDPDETPAETSGETQAGNPAEDPSESPEDAVDGEGGHAS</sequence>
<reference evidence="3" key="1">
    <citation type="journal article" date="2019" name="Int. J. Syst. Evol. Microbiol.">
        <title>The Global Catalogue of Microorganisms (GCM) 10K type strain sequencing project: providing services to taxonomists for standard genome sequencing and annotation.</title>
        <authorList>
            <consortium name="The Broad Institute Genomics Platform"/>
            <consortium name="The Broad Institute Genome Sequencing Center for Infectious Disease"/>
            <person name="Wu L."/>
            <person name="Ma J."/>
        </authorList>
    </citation>
    <scope>NUCLEOTIDE SEQUENCE [LARGE SCALE GENOMIC DNA]</scope>
    <source>
        <strain evidence="3">CGMCC 4.7246</strain>
    </source>
</reference>
<protein>
    <recommendedName>
        <fullName evidence="4">ATP-grasp target RiPP</fullName>
    </recommendedName>
</protein>
<evidence type="ECO:0000256" key="1">
    <source>
        <dbReference type="SAM" id="MobiDB-lite"/>
    </source>
</evidence>
<dbReference type="Proteomes" id="UP001596220">
    <property type="component" value="Unassembled WGS sequence"/>
</dbReference>
<feature type="compositionally biased region" description="Acidic residues" evidence="1">
    <location>
        <begin position="86"/>
        <end position="96"/>
    </location>
</feature>
<evidence type="ECO:0000313" key="2">
    <source>
        <dbReference type="EMBL" id="MFC6094616.1"/>
    </source>
</evidence>
<dbReference type="RefSeq" id="WP_380643035.1">
    <property type="nucleotide sequence ID" value="NZ_JBHSQO010000068.1"/>
</dbReference>
<proteinExistence type="predicted"/>
<feature type="compositionally biased region" description="Polar residues" evidence="1">
    <location>
        <begin position="72"/>
        <end position="81"/>
    </location>
</feature>
<evidence type="ECO:0008006" key="4">
    <source>
        <dbReference type="Google" id="ProtNLM"/>
    </source>
</evidence>
<keyword evidence="3" id="KW-1185">Reference proteome</keyword>
<name>A0ABW1PI07_9PSEU</name>
<evidence type="ECO:0000313" key="3">
    <source>
        <dbReference type="Proteomes" id="UP001596220"/>
    </source>
</evidence>
<dbReference type="EMBL" id="JBHSQO010000068">
    <property type="protein sequence ID" value="MFC6094616.1"/>
    <property type="molecule type" value="Genomic_DNA"/>
</dbReference>
<organism evidence="2 3">
    <name type="scientific">Saccharothrix lopnurensis</name>
    <dbReference type="NCBI Taxonomy" id="1670621"/>
    <lineage>
        <taxon>Bacteria</taxon>
        <taxon>Bacillati</taxon>
        <taxon>Actinomycetota</taxon>
        <taxon>Actinomycetes</taxon>
        <taxon>Pseudonocardiales</taxon>
        <taxon>Pseudonocardiaceae</taxon>
        <taxon>Saccharothrix</taxon>
    </lineage>
</organism>
<gene>
    <name evidence="2" type="ORF">ACFP3R_35570</name>
</gene>
<feature type="region of interest" description="Disordered" evidence="1">
    <location>
        <begin position="12"/>
        <end position="33"/>
    </location>
</feature>